<gene>
    <name evidence="1" type="ORF">Baya_6046</name>
</gene>
<organism evidence="1 2">
    <name type="scientific">Bagarius yarrelli</name>
    <name type="common">Goonch</name>
    <name type="synonym">Bagrus yarrelli</name>
    <dbReference type="NCBI Taxonomy" id="175774"/>
    <lineage>
        <taxon>Eukaryota</taxon>
        <taxon>Metazoa</taxon>
        <taxon>Chordata</taxon>
        <taxon>Craniata</taxon>
        <taxon>Vertebrata</taxon>
        <taxon>Euteleostomi</taxon>
        <taxon>Actinopterygii</taxon>
        <taxon>Neopterygii</taxon>
        <taxon>Teleostei</taxon>
        <taxon>Ostariophysi</taxon>
        <taxon>Siluriformes</taxon>
        <taxon>Sisoridae</taxon>
        <taxon>Sisorinae</taxon>
        <taxon>Bagarius</taxon>
    </lineage>
</organism>
<keyword evidence="2" id="KW-1185">Reference proteome</keyword>
<proteinExistence type="predicted"/>
<dbReference type="AlphaFoldDB" id="A0A556U0Y6"/>
<dbReference type="EMBL" id="VCAZ01000035">
    <property type="protein sequence ID" value="TSL68265.1"/>
    <property type="molecule type" value="Genomic_DNA"/>
</dbReference>
<accession>A0A556U0Y6</accession>
<evidence type="ECO:0000313" key="2">
    <source>
        <dbReference type="Proteomes" id="UP000319801"/>
    </source>
</evidence>
<sequence>MCSQQQTNITTRNSEGKEEVCGIEGEVVYTLVFIKHKLISQAPDGSTRLPKPLNSRPDWWGRIKRSPQMPQERFGGNRAEPFEAIHFEGIVVRF</sequence>
<comment type="caution">
    <text evidence="1">The sequence shown here is derived from an EMBL/GenBank/DDBJ whole genome shotgun (WGS) entry which is preliminary data.</text>
</comment>
<protein>
    <submittedName>
        <fullName evidence="1">Uncharacterized protein</fullName>
    </submittedName>
</protein>
<evidence type="ECO:0000313" key="1">
    <source>
        <dbReference type="EMBL" id="TSL68265.1"/>
    </source>
</evidence>
<reference evidence="1 2" key="1">
    <citation type="journal article" date="2019" name="Genome Biol. Evol.">
        <title>Whole-Genome Sequencing of the Giant Devil Catfish, Bagarius yarrelli.</title>
        <authorList>
            <person name="Jiang W."/>
            <person name="Lv Y."/>
            <person name="Cheng L."/>
            <person name="Yang K."/>
            <person name="Chao B."/>
            <person name="Wang X."/>
            <person name="Li Y."/>
            <person name="Pan X."/>
            <person name="You X."/>
            <person name="Zhang Y."/>
            <person name="Yang J."/>
            <person name="Li J."/>
            <person name="Zhang X."/>
            <person name="Liu S."/>
            <person name="Sun C."/>
            <person name="Yang J."/>
            <person name="Shi Q."/>
        </authorList>
    </citation>
    <scope>NUCLEOTIDE SEQUENCE [LARGE SCALE GENOMIC DNA]</scope>
    <source>
        <strain evidence="1">JWS20170419001</strain>
        <tissue evidence="1">Muscle</tissue>
    </source>
</reference>
<dbReference type="Proteomes" id="UP000319801">
    <property type="component" value="Unassembled WGS sequence"/>
</dbReference>
<name>A0A556U0Y6_BAGYA</name>